<dbReference type="RefSeq" id="WP_012302008.1">
    <property type="nucleotide sequence ID" value="NC_010424.1"/>
</dbReference>
<reference evidence="1 2" key="2">
    <citation type="journal article" date="2008" name="Science">
        <title>Environmental genomics reveals a single-species ecosystem deep within Earth.</title>
        <authorList>
            <person name="Chivian D."/>
            <person name="Brodie E.L."/>
            <person name="Alm E.J."/>
            <person name="Culley D.E."/>
            <person name="Dehal P.S."/>
            <person name="Desantis T.Z."/>
            <person name="Gihring T.M."/>
            <person name="Lapidus A."/>
            <person name="Lin L.H."/>
            <person name="Lowry S.R."/>
            <person name="Moser D.P."/>
            <person name="Richardson P.M."/>
            <person name="Southam G."/>
            <person name="Wanger G."/>
            <person name="Pratt L.M."/>
            <person name="Andersen G.L."/>
            <person name="Hazen T.C."/>
            <person name="Brockman F.J."/>
            <person name="Arkin A.P."/>
            <person name="Onstott T.C."/>
        </authorList>
    </citation>
    <scope>NUCLEOTIDE SEQUENCE [LARGE SCALE GENOMIC DNA]</scope>
    <source>
        <strain evidence="1 2">MP104C</strain>
    </source>
</reference>
<organism evidence="1 2">
    <name type="scientific">Desulforudis audaxviator (strain MP104C)</name>
    <dbReference type="NCBI Taxonomy" id="477974"/>
    <lineage>
        <taxon>Bacteria</taxon>
        <taxon>Bacillati</taxon>
        <taxon>Bacillota</taxon>
        <taxon>Clostridia</taxon>
        <taxon>Thermoanaerobacterales</taxon>
        <taxon>Candidatus Desulforudaceae</taxon>
        <taxon>Candidatus Desulforudis</taxon>
    </lineage>
</organism>
<keyword evidence="2" id="KW-1185">Reference proteome</keyword>
<protein>
    <recommendedName>
        <fullName evidence="3">ApbE family lipoprotein</fullName>
    </recommendedName>
</protein>
<dbReference type="HOGENOM" id="CLU_074757_1_0_9"/>
<dbReference type="InterPro" id="IPR003374">
    <property type="entry name" value="ApbE-like_sf"/>
</dbReference>
<dbReference type="Proteomes" id="UP000008544">
    <property type="component" value="Chromosome"/>
</dbReference>
<sequence>MERTYRRQLRQEDLTHFQVVVRQTDLLIGVRRDRFTPALAREVERYVQELRRGLESYIAGDPAFLHAMEPHPVRSGAPPVAADMAAAAALAGVGPMAAVAGAIADHVGRFLARYSRDVFVENGGDLFIKSARRRLVGIYAGDSPLSNRIGVEVTPGMTPLGLCTSSGTIGHSVSFGTADAVTILAPSAALADAVATAAANRVKKPADLAGAVEFALSVAGVTGALAIIGDDLAVKGQVRLVPL</sequence>
<dbReference type="EMBL" id="CP000860">
    <property type="protein sequence ID" value="ACA59422.1"/>
    <property type="molecule type" value="Genomic_DNA"/>
</dbReference>
<dbReference type="AlphaFoldDB" id="B1I367"/>
<accession>B1I367</accession>
<dbReference type="STRING" id="477974.Daud_0909"/>
<gene>
    <name evidence="1" type="ordered locus">Daud_0909</name>
</gene>
<dbReference type="NCBIfam" id="NF003323">
    <property type="entry name" value="PRK04334.1-3"/>
    <property type="match status" value="1"/>
</dbReference>
<evidence type="ECO:0000313" key="2">
    <source>
        <dbReference type="Proteomes" id="UP000008544"/>
    </source>
</evidence>
<proteinExistence type="predicted"/>
<dbReference type="Gene3D" id="3.10.520.10">
    <property type="entry name" value="ApbE-like domains"/>
    <property type="match status" value="1"/>
</dbReference>
<evidence type="ECO:0000313" key="1">
    <source>
        <dbReference type="EMBL" id="ACA59422.1"/>
    </source>
</evidence>
<dbReference type="PIRSF" id="PIRSF006421">
    <property type="entry name" value="UCP006421"/>
    <property type="match status" value="1"/>
</dbReference>
<name>B1I367_DESAP</name>
<dbReference type="KEGG" id="dau:Daud_0909"/>
<dbReference type="SUPFAM" id="SSF143631">
    <property type="entry name" value="ApbE-like"/>
    <property type="match status" value="1"/>
</dbReference>
<dbReference type="eggNOG" id="COG2122">
    <property type="taxonomic scope" value="Bacteria"/>
</dbReference>
<dbReference type="InterPro" id="IPR007183">
    <property type="entry name" value="UPF0280"/>
</dbReference>
<evidence type="ECO:0008006" key="3">
    <source>
        <dbReference type="Google" id="ProtNLM"/>
    </source>
</evidence>
<reference evidence="2" key="1">
    <citation type="submission" date="2007-10" db="EMBL/GenBank/DDBJ databases">
        <title>Complete sequence of chromosome of Desulforudis audaxviator MP104C.</title>
        <authorList>
            <person name="Copeland A."/>
            <person name="Lucas S."/>
            <person name="Lapidus A."/>
            <person name="Barry K."/>
            <person name="Glavina del Rio T."/>
            <person name="Dalin E."/>
            <person name="Tice H."/>
            <person name="Bruce D."/>
            <person name="Pitluck S."/>
            <person name="Lowry S.R."/>
            <person name="Larimer F."/>
            <person name="Land M.L."/>
            <person name="Hauser L."/>
            <person name="Kyrpides N."/>
            <person name="Ivanova N.N."/>
            <person name="Richardson P."/>
        </authorList>
    </citation>
    <scope>NUCLEOTIDE SEQUENCE [LARGE SCALE GENOMIC DNA]</scope>
    <source>
        <strain evidence="2">MP104C</strain>
    </source>
</reference>